<dbReference type="Pfam" id="PF02518">
    <property type="entry name" value="HATPase_c"/>
    <property type="match status" value="1"/>
</dbReference>
<gene>
    <name evidence="10" type="ORF">OM076_07905</name>
</gene>
<comment type="caution">
    <text evidence="10">The sequence shown here is derived from an EMBL/GenBank/DDBJ whole genome shotgun (WGS) entry which is preliminary data.</text>
</comment>
<keyword evidence="7" id="KW-0067">ATP-binding</keyword>
<accession>A0A9X3MPU1</accession>
<dbReference type="PANTHER" id="PTHR24421:SF10">
    <property type="entry name" value="NITRATE_NITRITE SENSOR PROTEIN NARQ"/>
    <property type="match status" value="1"/>
</dbReference>
<name>A0A9X3MPU1_9ACTN</name>
<comment type="catalytic activity">
    <reaction evidence="1">
        <text>ATP + protein L-histidine = ADP + protein N-phospho-L-histidine.</text>
        <dbReference type="EC" id="2.7.13.3"/>
    </reaction>
</comment>
<evidence type="ECO:0000313" key="10">
    <source>
        <dbReference type="EMBL" id="MDA0160182.1"/>
    </source>
</evidence>
<evidence type="ECO:0000256" key="8">
    <source>
        <dbReference type="ARBA" id="ARBA00023012"/>
    </source>
</evidence>
<evidence type="ECO:0000313" key="11">
    <source>
        <dbReference type="Proteomes" id="UP001149140"/>
    </source>
</evidence>
<proteinExistence type="predicted"/>
<dbReference type="GO" id="GO:0016020">
    <property type="term" value="C:membrane"/>
    <property type="evidence" value="ECO:0007669"/>
    <property type="project" value="InterPro"/>
</dbReference>
<evidence type="ECO:0000256" key="6">
    <source>
        <dbReference type="ARBA" id="ARBA00022777"/>
    </source>
</evidence>
<evidence type="ECO:0000256" key="7">
    <source>
        <dbReference type="ARBA" id="ARBA00022840"/>
    </source>
</evidence>
<keyword evidence="5" id="KW-0547">Nucleotide-binding</keyword>
<dbReference type="RefSeq" id="WP_270038949.1">
    <property type="nucleotide sequence ID" value="NZ_JAPDOD010000004.1"/>
</dbReference>
<dbReference type="Pfam" id="PF08448">
    <property type="entry name" value="PAS_4"/>
    <property type="match status" value="1"/>
</dbReference>
<dbReference type="PANTHER" id="PTHR24421">
    <property type="entry name" value="NITRATE/NITRITE SENSOR PROTEIN NARX-RELATED"/>
    <property type="match status" value="1"/>
</dbReference>
<sequence length="333" mass="34560">MTIGFSHGSEFLDALLASLADAVYLVGPAGEVRFANPAAVGLLGYTAEAELLGRPSHATIHSHHPDGSPFPEGECPLLRPLVAGETVRVELDHFVRRDGSFLPVGYASAPMDMADGRGAVVVFRDLTERLASDEVAASRARIVAATDAERRRIGRDLHDGAQQRLVRALMGIDEARREPARAEAALTRAAADARHAIRDLRELATGLHPLVLTDRGICAALEELTAGTPLPVGLDVTDERFAPEVEAAAYFLVAEAITNAVKHAGATGVDVTVARDGDTLRIAVSDDGCGGADPAKGSGLRGIEDRVAVLGGTLELAGAPGTTVAATLPLGAG</sequence>
<evidence type="ECO:0000256" key="3">
    <source>
        <dbReference type="ARBA" id="ARBA00022553"/>
    </source>
</evidence>
<dbReference type="SUPFAM" id="SSF55785">
    <property type="entry name" value="PYP-like sensor domain (PAS domain)"/>
    <property type="match status" value="1"/>
</dbReference>
<dbReference type="InterPro" id="IPR050482">
    <property type="entry name" value="Sensor_HK_TwoCompSys"/>
</dbReference>
<dbReference type="GO" id="GO:0005524">
    <property type="term" value="F:ATP binding"/>
    <property type="evidence" value="ECO:0007669"/>
    <property type="project" value="UniProtKB-KW"/>
</dbReference>
<keyword evidence="8" id="KW-0902">Two-component regulatory system</keyword>
<dbReference type="InterPro" id="IPR035965">
    <property type="entry name" value="PAS-like_dom_sf"/>
</dbReference>
<organism evidence="10 11">
    <name type="scientific">Solirubrobacter ginsenosidimutans</name>
    <dbReference type="NCBI Taxonomy" id="490573"/>
    <lineage>
        <taxon>Bacteria</taxon>
        <taxon>Bacillati</taxon>
        <taxon>Actinomycetota</taxon>
        <taxon>Thermoleophilia</taxon>
        <taxon>Solirubrobacterales</taxon>
        <taxon>Solirubrobacteraceae</taxon>
        <taxon>Solirubrobacter</taxon>
    </lineage>
</organism>
<evidence type="ECO:0000256" key="1">
    <source>
        <dbReference type="ARBA" id="ARBA00000085"/>
    </source>
</evidence>
<keyword evidence="4" id="KW-0808">Transferase</keyword>
<dbReference type="Gene3D" id="3.30.450.20">
    <property type="entry name" value="PAS domain"/>
    <property type="match status" value="1"/>
</dbReference>
<dbReference type="SMART" id="SM00387">
    <property type="entry name" value="HATPase_c"/>
    <property type="match status" value="1"/>
</dbReference>
<dbReference type="InterPro" id="IPR036890">
    <property type="entry name" value="HATPase_C_sf"/>
</dbReference>
<keyword evidence="3" id="KW-0597">Phosphoprotein</keyword>
<dbReference type="AlphaFoldDB" id="A0A9X3MPU1"/>
<dbReference type="NCBIfam" id="TIGR00229">
    <property type="entry name" value="sensory_box"/>
    <property type="match status" value="1"/>
</dbReference>
<dbReference type="CDD" id="cd16917">
    <property type="entry name" value="HATPase_UhpB-NarQ-NarX-like"/>
    <property type="match status" value="1"/>
</dbReference>
<dbReference type="EMBL" id="JAPDOD010000004">
    <property type="protein sequence ID" value="MDA0160182.1"/>
    <property type="molecule type" value="Genomic_DNA"/>
</dbReference>
<evidence type="ECO:0000259" key="9">
    <source>
        <dbReference type="PROSITE" id="PS50112"/>
    </source>
</evidence>
<dbReference type="InterPro" id="IPR011712">
    <property type="entry name" value="Sig_transdc_His_kin_sub3_dim/P"/>
</dbReference>
<reference evidence="10" key="1">
    <citation type="submission" date="2022-10" db="EMBL/GenBank/DDBJ databases">
        <title>The WGS of Solirubrobacter ginsenosidimutans DSM 21036.</title>
        <authorList>
            <person name="Jiang Z."/>
        </authorList>
    </citation>
    <scope>NUCLEOTIDE SEQUENCE</scope>
    <source>
        <strain evidence="10">DSM 21036</strain>
    </source>
</reference>
<dbReference type="Pfam" id="PF07730">
    <property type="entry name" value="HisKA_3"/>
    <property type="match status" value="1"/>
</dbReference>
<dbReference type="InterPro" id="IPR013656">
    <property type="entry name" value="PAS_4"/>
</dbReference>
<dbReference type="InterPro" id="IPR000014">
    <property type="entry name" value="PAS"/>
</dbReference>
<evidence type="ECO:0000256" key="5">
    <source>
        <dbReference type="ARBA" id="ARBA00022741"/>
    </source>
</evidence>
<dbReference type="CDD" id="cd00130">
    <property type="entry name" value="PAS"/>
    <property type="match status" value="1"/>
</dbReference>
<dbReference type="GO" id="GO:0046983">
    <property type="term" value="F:protein dimerization activity"/>
    <property type="evidence" value="ECO:0007669"/>
    <property type="project" value="InterPro"/>
</dbReference>
<dbReference type="SMART" id="SM00091">
    <property type="entry name" value="PAS"/>
    <property type="match status" value="1"/>
</dbReference>
<keyword evidence="11" id="KW-1185">Reference proteome</keyword>
<evidence type="ECO:0000256" key="4">
    <source>
        <dbReference type="ARBA" id="ARBA00022679"/>
    </source>
</evidence>
<dbReference type="EC" id="2.7.13.3" evidence="2"/>
<dbReference type="SUPFAM" id="SSF55874">
    <property type="entry name" value="ATPase domain of HSP90 chaperone/DNA topoisomerase II/histidine kinase"/>
    <property type="match status" value="1"/>
</dbReference>
<feature type="domain" description="PAS" evidence="9">
    <location>
        <begin position="8"/>
        <end position="48"/>
    </location>
</feature>
<dbReference type="PROSITE" id="PS50112">
    <property type="entry name" value="PAS"/>
    <property type="match status" value="1"/>
</dbReference>
<dbReference type="InterPro" id="IPR003594">
    <property type="entry name" value="HATPase_dom"/>
</dbReference>
<dbReference type="Gene3D" id="1.20.5.1930">
    <property type="match status" value="1"/>
</dbReference>
<keyword evidence="6 10" id="KW-0418">Kinase</keyword>
<dbReference type="Proteomes" id="UP001149140">
    <property type="component" value="Unassembled WGS sequence"/>
</dbReference>
<protein>
    <recommendedName>
        <fullName evidence="2">histidine kinase</fullName>
        <ecNumber evidence="2">2.7.13.3</ecNumber>
    </recommendedName>
</protein>
<dbReference type="GO" id="GO:0000155">
    <property type="term" value="F:phosphorelay sensor kinase activity"/>
    <property type="evidence" value="ECO:0007669"/>
    <property type="project" value="InterPro"/>
</dbReference>
<dbReference type="Gene3D" id="3.30.565.10">
    <property type="entry name" value="Histidine kinase-like ATPase, C-terminal domain"/>
    <property type="match status" value="1"/>
</dbReference>
<evidence type="ECO:0000256" key="2">
    <source>
        <dbReference type="ARBA" id="ARBA00012438"/>
    </source>
</evidence>